<name>A0A2P8EFD9_9ACTN</name>
<reference evidence="1 2" key="1">
    <citation type="submission" date="2018-03" db="EMBL/GenBank/DDBJ databases">
        <title>Genomic Encyclopedia of Archaeal and Bacterial Type Strains, Phase II (KMG-II): from individual species to whole genera.</title>
        <authorList>
            <person name="Goeker M."/>
        </authorList>
    </citation>
    <scope>NUCLEOTIDE SEQUENCE [LARGE SCALE GENOMIC DNA]</scope>
    <source>
        <strain evidence="1 2">DSM 45211</strain>
    </source>
</reference>
<dbReference type="AlphaFoldDB" id="A0A2P8EFD9"/>
<dbReference type="Proteomes" id="UP000243528">
    <property type="component" value="Unassembled WGS sequence"/>
</dbReference>
<accession>A0A2P8EFD9</accession>
<organism evidence="1 2">
    <name type="scientific">Haloactinopolyspora alba</name>
    <dbReference type="NCBI Taxonomy" id="648780"/>
    <lineage>
        <taxon>Bacteria</taxon>
        <taxon>Bacillati</taxon>
        <taxon>Actinomycetota</taxon>
        <taxon>Actinomycetes</taxon>
        <taxon>Jiangellales</taxon>
        <taxon>Jiangellaceae</taxon>
        <taxon>Haloactinopolyspora</taxon>
    </lineage>
</organism>
<comment type="caution">
    <text evidence="1">The sequence shown here is derived from an EMBL/GenBank/DDBJ whole genome shotgun (WGS) entry which is preliminary data.</text>
</comment>
<protein>
    <submittedName>
        <fullName evidence="1">Uncharacterized protein</fullName>
    </submittedName>
</protein>
<proteinExistence type="predicted"/>
<sequence>MQDSTQSESIPDHELVEHVFDVVDDLRDGVVEKHGRAVNSLRQLRERSEDAYGAGGDRDDGDEGFEYVCPGCDGDARSVAWAFQRGEACPICGLPPDVADMVIDARDRAVGPGGRDALARRYPLVAFLVARSVEADDGNDPSSRALARLIDRVLGWPRGDGRLSQRDEDLLRIAATAYAAHPDYDPRWAVR</sequence>
<evidence type="ECO:0000313" key="1">
    <source>
        <dbReference type="EMBL" id="PSL08192.1"/>
    </source>
</evidence>
<dbReference type="EMBL" id="PYGE01000001">
    <property type="protein sequence ID" value="PSL08192.1"/>
    <property type="molecule type" value="Genomic_DNA"/>
</dbReference>
<gene>
    <name evidence="1" type="ORF">CLV30_101159</name>
</gene>
<keyword evidence="2" id="KW-1185">Reference proteome</keyword>
<evidence type="ECO:0000313" key="2">
    <source>
        <dbReference type="Proteomes" id="UP000243528"/>
    </source>
</evidence>